<protein>
    <submittedName>
        <fullName evidence="3">Uncharacterized protein</fullName>
    </submittedName>
</protein>
<name>A0A9W9TTP4_PENCI</name>
<dbReference type="RefSeq" id="XP_056504046.1">
    <property type="nucleotide sequence ID" value="XM_056641552.1"/>
</dbReference>
<feature type="transmembrane region" description="Helical" evidence="2">
    <location>
        <begin position="163"/>
        <end position="186"/>
    </location>
</feature>
<keyword evidence="2" id="KW-0472">Membrane</keyword>
<evidence type="ECO:0000313" key="3">
    <source>
        <dbReference type="EMBL" id="KAJ5241041.1"/>
    </source>
</evidence>
<keyword evidence="4" id="KW-1185">Reference proteome</keyword>
<feature type="region of interest" description="Disordered" evidence="1">
    <location>
        <begin position="137"/>
        <end position="158"/>
    </location>
</feature>
<evidence type="ECO:0000256" key="1">
    <source>
        <dbReference type="SAM" id="MobiDB-lite"/>
    </source>
</evidence>
<dbReference type="AlphaFoldDB" id="A0A9W9TTP4"/>
<comment type="caution">
    <text evidence="3">The sequence shown here is derived from an EMBL/GenBank/DDBJ whole genome shotgun (WGS) entry which is preliminary data.</text>
</comment>
<dbReference type="EMBL" id="JAPQKT010000002">
    <property type="protein sequence ID" value="KAJ5241041.1"/>
    <property type="molecule type" value="Genomic_DNA"/>
</dbReference>
<gene>
    <name evidence="3" type="ORF">N7469_002632</name>
</gene>
<feature type="region of interest" description="Disordered" evidence="1">
    <location>
        <begin position="214"/>
        <end position="242"/>
    </location>
</feature>
<feature type="compositionally biased region" description="Polar residues" evidence="1">
    <location>
        <begin position="214"/>
        <end position="226"/>
    </location>
</feature>
<reference evidence="3" key="2">
    <citation type="journal article" date="2023" name="IMA Fungus">
        <title>Comparative genomic study of the Penicillium genus elucidates a diverse pangenome and 15 lateral gene transfer events.</title>
        <authorList>
            <person name="Petersen C."/>
            <person name="Sorensen T."/>
            <person name="Nielsen M.R."/>
            <person name="Sondergaard T.E."/>
            <person name="Sorensen J.L."/>
            <person name="Fitzpatrick D.A."/>
            <person name="Frisvad J.C."/>
            <person name="Nielsen K.L."/>
        </authorList>
    </citation>
    <scope>NUCLEOTIDE SEQUENCE</scope>
    <source>
        <strain evidence="3">IBT 23319</strain>
    </source>
</reference>
<accession>A0A9W9TTP4</accession>
<sequence length="242" mass="25105">MPLDTRKCYFPHGNSAPGSYPCTSDEITSCCGKSSICLSNGYCLDTHQPYVLSRGACTSENWGAGCPTHCQDTFDDIGASIINLSFLNGTSKYCCGTPVIDGENIVCPFGKDSFELDDAEILAGHAALANVTTLSASTNSSATSPCPTITSSPSSSSSGSHDVALGAGLGVPLGVIALVSLAWGFMERRRANKLSRQVNNSIAPATGFIGSPINSQVPAKTVSSGPSELDAGRRMPELEARD</sequence>
<keyword evidence="2" id="KW-1133">Transmembrane helix</keyword>
<proteinExistence type="predicted"/>
<evidence type="ECO:0000313" key="4">
    <source>
        <dbReference type="Proteomes" id="UP001147733"/>
    </source>
</evidence>
<feature type="compositionally biased region" description="Basic and acidic residues" evidence="1">
    <location>
        <begin position="230"/>
        <end position="242"/>
    </location>
</feature>
<dbReference type="GeneID" id="81380719"/>
<reference evidence="3" key="1">
    <citation type="submission" date="2022-11" db="EMBL/GenBank/DDBJ databases">
        <authorList>
            <person name="Petersen C."/>
        </authorList>
    </citation>
    <scope>NUCLEOTIDE SEQUENCE</scope>
    <source>
        <strain evidence="3">IBT 23319</strain>
    </source>
</reference>
<dbReference type="Proteomes" id="UP001147733">
    <property type="component" value="Unassembled WGS sequence"/>
</dbReference>
<dbReference type="OrthoDB" id="5215637at2759"/>
<evidence type="ECO:0000256" key="2">
    <source>
        <dbReference type="SAM" id="Phobius"/>
    </source>
</evidence>
<organism evidence="3 4">
    <name type="scientific">Penicillium citrinum</name>
    <dbReference type="NCBI Taxonomy" id="5077"/>
    <lineage>
        <taxon>Eukaryota</taxon>
        <taxon>Fungi</taxon>
        <taxon>Dikarya</taxon>
        <taxon>Ascomycota</taxon>
        <taxon>Pezizomycotina</taxon>
        <taxon>Eurotiomycetes</taxon>
        <taxon>Eurotiomycetidae</taxon>
        <taxon>Eurotiales</taxon>
        <taxon>Aspergillaceae</taxon>
        <taxon>Penicillium</taxon>
    </lineage>
</organism>
<keyword evidence="2" id="KW-0812">Transmembrane</keyword>